<evidence type="ECO:0000313" key="2">
    <source>
        <dbReference type="Proteomes" id="UP000322634"/>
    </source>
</evidence>
<gene>
    <name evidence="1" type="ORF">FXF65_33805</name>
</gene>
<dbReference type="Gene3D" id="1.25.40.10">
    <property type="entry name" value="Tetratricopeptide repeat domain"/>
    <property type="match status" value="1"/>
</dbReference>
<protein>
    <recommendedName>
        <fullName evidence="3">Sel1 repeat family protein</fullName>
    </recommendedName>
</protein>
<dbReference type="EMBL" id="VSFF01000014">
    <property type="protein sequence ID" value="TYC09254.1"/>
    <property type="molecule type" value="Genomic_DNA"/>
</dbReference>
<dbReference type="AlphaFoldDB" id="A0A5D0TU62"/>
<accession>A0A5D0TU62</accession>
<comment type="caution">
    <text evidence="1">The sequence shown here is derived from an EMBL/GenBank/DDBJ whole genome shotgun (WGS) entry which is preliminary data.</text>
</comment>
<reference evidence="1 2" key="1">
    <citation type="submission" date="2019-08" db="EMBL/GenBank/DDBJ databases">
        <title>Actinomadura sp. nov. CYP1-5 isolated from mountain soil.</title>
        <authorList>
            <person name="Songsumanus A."/>
            <person name="Kuncharoen N."/>
            <person name="Kudo T."/>
            <person name="Yuki M."/>
            <person name="Igarashi Y."/>
            <person name="Tanasupawat S."/>
        </authorList>
    </citation>
    <scope>NUCLEOTIDE SEQUENCE [LARGE SCALE GENOMIC DNA]</scope>
    <source>
        <strain evidence="1 2">GKU157</strain>
    </source>
</reference>
<dbReference type="OrthoDB" id="3964962at2"/>
<evidence type="ECO:0000313" key="1">
    <source>
        <dbReference type="EMBL" id="TYC09254.1"/>
    </source>
</evidence>
<dbReference type="InterPro" id="IPR011990">
    <property type="entry name" value="TPR-like_helical_dom_sf"/>
</dbReference>
<sequence>MARLRDRASDHQGAEQFYRQAADAGDTSALSYLAKLREQVGDPDGTERLLRFGLTAAGKIEGPWA</sequence>
<evidence type="ECO:0008006" key="3">
    <source>
        <dbReference type="Google" id="ProtNLM"/>
    </source>
</evidence>
<proteinExistence type="predicted"/>
<organism evidence="1 2">
    <name type="scientific">Actinomadura syzygii</name>
    <dbReference type="NCBI Taxonomy" id="1427538"/>
    <lineage>
        <taxon>Bacteria</taxon>
        <taxon>Bacillati</taxon>
        <taxon>Actinomycetota</taxon>
        <taxon>Actinomycetes</taxon>
        <taxon>Streptosporangiales</taxon>
        <taxon>Thermomonosporaceae</taxon>
        <taxon>Actinomadura</taxon>
    </lineage>
</organism>
<dbReference type="RefSeq" id="WP_148354152.1">
    <property type="nucleotide sequence ID" value="NZ_JBHSBF010000007.1"/>
</dbReference>
<keyword evidence="2" id="KW-1185">Reference proteome</keyword>
<dbReference type="Proteomes" id="UP000322634">
    <property type="component" value="Unassembled WGS sequence"/>
</dbReference>
<name>A0A5D0TU62_9ACTN</name>